<evidence type="ECO:0000313" key="3">
    <source>
        <dbReference type="EMBL" id="OUY07197.1"/>
    </source>
</evidence>
<dbReference type="Proteomes" id="UP000196536">
    <property type="component" value="Unassembled WGS sequence"/>
</dbReference>
<keyword evidence="4" id="KW-1185">Reference proteome</keyword>
<feature type="chain" id="PRO_5012171037" description="DUF3325 domain-containing protein" evidence="2">
    <location>
        <begin position="19"/>
        <end position="111"/>
    </location>
</feature>
<keyword evidence="1" id="KW-1133">Transmembrane helix</keyword>
<dbReference type="Pfam" id="PF11804">
    <property type="entry name" value="DUF3325"/>
    <property type="match status" value="1"/>
</dbReference>
<sequence length="111" mass="12353">MNALLLWCILVWGFSALAASMSKHQRDIFVAKVPEQKTRIFQITGWVILTVAAILAIFYKGASVGLSEWIGVMSFAALLVGLTLTYFPKKLFQLNIVIAVLFIIVLVLRLV</sequence>
<dbReference type="RefSeq" id="WP_087620794.1">
    <property type="nucleotide sequence ID" value="NZ_NEXX01000003.1"/>
</dbReference>
<evidence type="ECO:0000256" key="1">
    <source>
        <dbReference type="SAM" id="Phobius"/>
    </source>
</evidence>
<feature type="transmembrane region" description="Helical" evidence="1">
    <location>
        <begin position="92"/>
        <end position="110"/>
    </location>
</feature>
<evidence type="ECO:0008006" key="5">
    <source>
        <dbReference type="Google" id="ProtNLM"/>
    </source>
</evidence>
<evidence type="ECO:0000256" key="2">
    <source>
        <dbReference type="SAM" id="SignalP"/>
    </source>
</evidence>
<dbReference type="EMBL" id="NEXX01000003">
    <property type="protein sequence ID" value="OUY07197.1"/>
    <property type="molecule type" value="Genomic_DNA"/>
</dbReference>
<feature type="transmembrane region" description="Helical" evidence="1">
    <location>
        <begin position="66"/>
        <end position="86"/>
    </location>
</feature>
<comment type="caution">
    <text evidence="3">The sequence shown here is derived from an EMBL/GenBank/DDBJ whole genome shotgun (WGS) entry which is preliminary data.</text>
</comment>
<proteinExistence type="predicted"/>
<feature type="transmembrane region" description="Helical" evidence="1">
    <location>
        <begin position="42"/>
        <end position="59"/>
    </location>
</feature>
<reference evidence="3 4" key="1">
    <citation type="submission" date="2017-05" db="EMBL/GenBank/DDBJ databases">
        <title>Acinetobacter populi ANC 5415 (= PBJ7), whole genome shotgun sequencing project.</title>
        <authorList>
            <person name="Nemec A."/>
            <person name="Radolfova-Krizova L."/>
        </authorList>
    </citation>
    <scope>NUCLEOTIDE SEQUENCE [LARGE SCALE GENOMIC DNA]</scope>
    <source>
        <strain evidence="3 4">PBJ7</strain>
    </source>
</reference>
<evidence type="ECO:0000313" key="4">
    <source>
        <dbReference type="Proteomes" id="UP000196536"/>
    </source>
</evidence>
<protein>
    <recommendedName>
        <fullName evidence="5">DUF3325 domain-containing protein</fullName>
    </recommendedName>
</protein>
<gene>
    <name evidence="3" type="ORF">CAP51_10990</name>
</gene>
<keyword evidence="2" id="KW-0732">Signal</keyword>
<keyword evidence="1" id="KW-0812">Transmembrane</keyword>
<keyword evidence="1" id="KW-0472">Membrane</keyword>
<dbReference type="OrthoDB" id="6710521at2"/>
<organism evidence="3 4">
    <name type="scientific">Acinetobacter populi</name>
    <dbReference type="NCBI Taxonomy" id="1582270"/>
    <lineage>
        <taxon>Bacteria</taxon>
        <taxon>Pseudomonadati</taxon>
        <taxon>Pseudomonadota</taxon>
        <taxon>Gammaproteobacteria</taxon>
        <taxon>Moraxellales</taxon>
        <taxon>Moraxellaceae</taxon>
        <taxon>Acinetobacter</taxon>
    </lineage>
</organism>
<accession>A0A1Z9YYD8</accession>
<feature type="signal peptide" evidence="2">
    <location>
        <begin position="1"/>
        <end position="18"/>
    </location>
</feature>
<dbReference type="AlphaFoldDB" id="A0A1Z9YYD8"/>
<dbReference type="InterPro" id="IPR021762">
    <property type="entry name" value="DUF3325"/>
</dbReference>
<name>A0A1Z9YYD8_9GAMM</name>